<dbReference type="InterPro" id="IPR025990">
    <property type="entry name" value="zinc_ribbon_bacterial"/>
</dbReference>
<evidence type="ECO:0000313" key="2">
    <source>
        <dbReference type="Proteomes" id="UP000283255"/>
    </source>
</evidence>
<gene>
    <name evidence="1" type="ORF">D1Z90_13065</name>
</gene>
<keyword evidence="2" id="KW-1185">Reference proteome</keyword>
<dbReference type="InterPro" id="IPR017143">
    <property type="entry name" value="UCP037225"/>
</dbReference>
<dbReference type="AlphaFoldDB" id="A0A418YCZ7"/>
<dbReference type="EMBL" id="QZCH01000017">
    <property type="protein sequence ID" value="RJG42398.1"/>
    <property type="molecule type" value="Genomic_DNA"/>
</dbReference>
<sequence>MKQFVASQISCPHCGVTTDIEIDASNGDQEFYESCSQCCKDIHIKLHLNEVSDSLEVFIDADDEQVF</sequence>
<reference evidence="1 2" key="1">
    <citation type="submission" date="2018-09" db="EMBL/GenBank/DDBJ databases">
        <authorList>
            <person name="Wang F."/>
        </authorList>
    </citation>
    <scope>NUCLEOTIDE SEQUENCE [LARGE SCALE GENOMIC DNA]</scope>
    <source>
        <strain evidence="1 2">PLHSC7-2</strain>
    </source>
</reference>
<dbReference type="Pfam" id="PF14255">
    <property type="entry name" value="Zn_ribbon_21"/>
    <property type="match status" value="1"/>
</dbReference>
<dbReference type="OrthoDB" id="9814566at2"/>
<proteinExistence type="predicted"/>
<dbReference type="RefSeq" id="WP_119911220.1">
    <property type="nucleotide sequence ID" value="NZ_QZCH01000017.1"/>
</dbReference>
<dbReference type="Proteomes" id="UP000283255">
    <property type="component" value="Unassembled WGS sequence"/>
</dbReference>
<dbReference type="PIRSF" id="PIRSF037225">
    <property type="entry name" value="UCP037225"/>
    <property type="match status" value="1"/>
</dbReference>
<organism evidence="1 2">
    <name type="scientific">Motilimonas pumila</name>
    <dbReference type="NCBI Taxonomy" id="2303987"/>
    <lineage>
        <taxon>Bacteria</taxon>
        <taxon>Pseudomonadati</taxon>
        <taxon>Pseudomonadota</taxon>
        <taxon>Gammaproteobacteria</taxon>
        <taxon>Alteromonadales</taxon>
        <taxon>Alteromonadales genera incertae sedis</taxon>
        <taxon>Motilimonas</taxon>
    </lineage>
</organism>
<protein>
    <submittedName>
        <fullName evidence="1">CPXCG motif-containing cysteine-rich protein</fullName>
    </submittedName>
</protein>
<reference evidence="1 2" key="2">
    <citation type="submission" date="2019-01" db="EMBL/GenBank/DDBJ databases">
        <title>Motilimonas pumilus sp. nov., isolated from the gut of sea cucumber (Apostichopus japonicus).</title>
        <authorList>
            <person name="Wang F.-Q."/>
            <person name="Ren L.-H."/>
            <person name="Lin Y.-W."/>
            <person name="Sun G.-H."/>
            <person name="Du Z.-J."/>
            <person name="Zhao J.-X."/>
            <person name="Liu X.-J."/>
            <person name="Liu L.-J."/>
        </authorList>
    </citation>
    <scope>NUCLEOTIDE SEQUENCE [LARGE SCALE GENOMIC DNA]</scope>
    <source>
        <strain evidence="1 2">PLHSC7-2</strain>
    </source>
</reference>
<evidence type="ECO:0000313" key="1">
    <source>
        <dbReference type="EMBL" id="RJG42398.1"/>
    </source>
</evidence>
<name>A0A418YCZ7_9GAMM</name>
<accession>A0A418YCZ7</accession>
<comment type="caution">
    <text evidence="1">The sequence shown here is derived from an EMBL/GenBank/DDBJ whole genome shotgun (WGS) entry which is preliminary data.</text>
</comment>